<evidence type="ECO:0000313" key="2">
    <source>
        <dbReference type="EMBL" id="CAB4011323.1"/>
    </source>
</evidence>
<evidence type="ECO:0000256" key="1">
    <source>
        <dbReference type="SAM" id="MobiDB-lite"/>
    </source>
</evidence>
<organism evidence="2 3">
    <name type="scientific">Paramuricea clavata</name>
    <name type="common">Red gorgonian</name>
    <name type="synonym">Violescent sea-whip</name>
    <dbReference type="NCBI Taxonomy" id="317549"/>
    <lineage>
        <taxon>Eukaryota</taxon>
        <taxon>Metazoa</taxon>
        <taxon>Cnidaria</taxon>
        <taxon>Anthozoa</taxon>
        <taxon>Octocorallia</taxon>
        <taxon>Malacalcyonacea</taxon>
        <taxon>Plexauridae</taxon>
        <taxon>Paramuricea</taxon>
    </lineage>
</organism>
<dbReference type="Proteomes" id="UP001152795">
    <property type="component" value="Unassembled WGS sequence"/>
</dbReference>
<feature type="region of interest" description="Disordered" evidence="1">
    <location>
        <begin position="119"/>
        <end position="196"/>
    </location>
</feature>
<gene>
    <name evidence="2" type="ORF">PACLA_8A055770</name>
</gene>
<reference evidence="2" key="1">
    <citation type="submission" date="2020-04" db="EMBL/GenBank/DDBJ databases">
        <authorList>
            <person name="Alioto T."/>
            <person name="Alioto T."/>
            <person name="Gomez Garrido J."/>
        </authorList>
    </citation>
    <scope>NUCLEOTIDE SEQUENCE</scope>
    <source>
        <strain evidence="2">A484AB</strain>
    </source>
</reference>
<feature type="compositionally biased region" description="Low complexity" evidence="1">
    <location>
        <begin position="120"/>
        <end position="133"/>
    </location>
</feature>
<proteinExistence type="predicted"/>
<dbReference type="AlphaFoldDB" id="A0A6S7I431"/>
<keyword evidence="3" id="KW-1185">Reference proteome</keyword>
<dbReference type="EMBL" id="CACRXK020007112">
    <property type="protein sequence ID" value="CAB4011323.1"/>
    <property type="molecule type" value="Genomic_DNA"/>
</dbReference>
<feature type="compositionally biased region" description="Polar residues" evidence="1">
    <location>
        <begin position="154"/>
        <end position="177"/>
    </location>
</feature>
<name>A0A6S7I431_PARCT</name>
<evidence type="ECO:0000313" key="3">
    <source>
        <dbReference type="Proteomes" id="UP001152795"/>
    </source>
</evidence>
<protein>
    <submittedName>
        <fullName evidence="2">Uncharacterized protein</fullName>
    </submittedName>
</protein>
<accession>A0A6S7I431</accession>
<comment type="caution">
    <text evidence="2">The sequence shown here is derived from an EMBL/GenBank/DDBJ whole genome shotgun (WGS) entry which is preliminary data.</text>
</comment>
<sequence>MVNLTVFVDRFRTQTTDMQANEIASRNEFQYANTNGETNVEPVIQNVWSQKQSAEKTESTRGHSVANEGESHFTFAYERPSMLAVQQLNGTRIATTDVNKISYVHIAPKVEGRRLSYTGSLSENASSSPSNSPDGAIVPARDLYGENQMPIKCSQDSDGSPQCSRDSGSSPQCSQDLDSGPQDSGAAVVNKVTRHR</sequence>